<evidence type="ECO:0000313" key="2">
    <source>
        <dbReference type="Proteomes" id="UP000827872"/>
    </source>
</evidence>
<sequence length="106" mass="11968">MGLGGVVSVLCGTVLSPKSGPQILGGGLLSPIQFSQHETVREIYIYSEDHIYPKEYMNFHNCSEMCCLYHLRFACSEILHFFCTPTETWFSILLLLCCKDAIKNKT</sequence>
<comment type="caution">
    <text evidence="1">The sequence shown here is derived from an EMBL/GenBank/DDBJ whole genome shotgun (WGS) entry which is preliminary data.</text>
</comment>
<organism evidence="1 2">
    <name type="scientific">Sphaerodactylus townsendi</name>
    <dbReference type="NCBI Taxonomy" id="933632"/>
    <lineage>
        <taxon>Eukaryota</taxon>
        <taxon>Metazoa</taxon>
        <taxon>Chordata</taxon>
        <taxon>Craniata</taxon>
        <taxon>Vertebrata</taxon>
        <taxon>Euteleostomi</taxon>
        <taxon>Lepidosauria</taxon>
        <taxon>Squamata</taxon>
        <taxon>Bifurcata</taxon>
        <taxon>Gekkota</taxon>
        <taxon>Sphaerodactylidae</taxon>
        <taxon>Sphaerodactylus</taxon>
    </lineage>
</organism>
<protein>
    <submittedName>
        <fullName evidence="1">Uncharacterized protein</fullName>
    </submittedName>
</protein>
<keyword evidence="2" id="KW-1185">Reference proteome</keyword>
<evidence type="ECO:0000313" key="1">
    <source>
        <dbReference type="EMBL" id="KAH7995510.1"/>
    </source>
</evidence>
<dbReference type="EMBL" id="CM037620">
    <property type="protein sequence ID" value="KAH7995510.1"/>
    <property type="molecule type" value="Genomic_DNA"/>
</dbReference>
<dbReference type="Proteomes" id="UP000827872">
    <property type="component" value="Linkage Group LG07"/>
</dbReference>
<name>A0ACB8ET00_9SAUR</name>
<accession>A0ACB8ET00</accession>
<gene>
    <name evidence="1" type="ORF">K3G42_025860</name>
</gene>
<reference evidence="1" key="1">
    <citation type="submission" date="2021-08" db="EMBL/GenBank/DDBJ databases">
        <title>The first chromosome-level gecko genome reveals the dynamic sex chromosomes of Neotropical dwarf geckos (Sphaerodactylidae: Sphaerodactylus).</title>
        <authorList>
            <person name="Pinto B.J."/>
            <person name="Keating S.E."/>
            <person name="Gamble T."/>
        </authorList>
    </citation>
    <scope>NUCLEOTIDE SEQUENCE</scope>
    <source>
        <strain evidence="1">TG3544</strain>
    </source>
</reference>
<proteinExistence type="predicted"/>